<name>A0A239FMF8_9ACTN</name>
<dbReference type="AlphaFoldDB" id="A0A239FMF8"/>
<proteinExistence type="predicted"/>
<evidence type="ECO:0000313" key="2">
    <source>
        <dbReference type="Proteomes" id="UP000198415"/>
    </source>
</evidence>
<dbReference type="EMBL" id="FZNR01000018">
    <property type="protein sequence ID" value="SNS58089.1"/>
    <property type="molecule type" value="Genomic_DNA"/>
</dbReference>
<dbReference type="Proteomes" id="UP000198415">
    <property type="component" value="Unassembled WGS sequence"/>
</dbReference>
<evidence type="ECO:0000313" key="1">
    <source>
        <dbReference type="EMBL" id="SNS58089.1"/>
    </source>
</evidence>
<protein>
    <submittedName>
        <fullName evidence="1">Uncharacterized protein</fullName>
    </submittedName>
</protein>
<organism evidence="1 2">
    <name type="scientific">Actinoplanes regularis</name>
    <dbReference type="NCBI Taxonomy" id="52697"/>
    <lineage>
        <taxon>Bacteria</taxon>
        <taxon>Bacillati</taxon>
        <taxon>Actinomycetota</taxon>
        <taxon>Actinomycetes</taxon>
        <taxon>Micromonosporales</taxon>
        <taxon>Micromonosporaceae</taxon>
        <taxon>Actinoplanes</taxon>
    </lineage>
</organism>
<dbReference type="RefSeq" id="WP_089297381.1">
    <property type="nucleotide sequence ID" value="NZ_BOMU01000078.1"/>
</dbReference>
<reference evidence="1 2" key="1">
    <citation type="submission" date="2017-06" db="EMBL/GenBank/DDBJ databases">
        <authorList>
            <person name="Kim H.J."/>
            <person name="Triplett B.A."/>
        </authorList>
    </citation>
    <scope>NUCLEOTIDE SEQUENCE [LARGE SCALE GENOMIC DNA]</scope>
    <source>
        <strain evidence="1 2">DSM 43151</strain>
    </source>
</reference>
<gene>
    <name evidence="1" type="ORF">SAMN06264365_118159</name>
</gene>
<keyword evidence="2" id="KW-1185">Reference proteome</keyword>
<dbReference type="OrthoDB" id="759274at2"/>
<accession>A0A239FMF8</accession>
<sequence length="158" mass="16859">MGFDLVVSTRQRPADLATRWEEALAAQGLQVEIYPGFDLASSKGGFVPFRLDSAPRSLIGMDLTGPNVTGFELYADKREVTLTTRYPPLIAEVTMQCLGAATLAAITGGTYEDPQRGARYKGPDAIEAALEQIAKVVASAKSSAFIQHPFPGWAALGV</sequence>